<reference evidence="1 2" key="1">
    <citation type="journal article" date="2022" name="New Phytol.">
        <title>Ecological generalism drives hyperdiversity of secondary metabolite gene clusters in xylarialean endophytes.</title>
        <authorList>
            <person name="Franco M.E.E."/>
            <person name="Wisecaver J.H."/>
            <person name="Arnold A.E."/>
            <person name="Ju Y.M."/>
            <person name="Slot J.C."/>
            <person name="Ahrendt S."/>
            <person name="Moore L.P."/>
            <person name="Eastman K.E."/>
            <person name="Scott K."/>
            <person name="Konkel Z."/>
            <person name="Mondo S.J."/>
            <person name="Kuo A."/>
            <person name="Hayes R.D."/>
            <person name="Haridas S."/>
            <person name="Andreopoulos B."/>
            <person name="Riley R."/>
            <person name="LaButti K."/>
            <person name="Pangilinan J."/>
            <person name="Lipzen A."/>
            <person name="Amirebrahimi M."/>
            <person name="Yan J."/>
            <person name="Adam C."/>
            <person name="Keymanesh K."/>
            <person name="Ng V."/>
            <person name="Louie K."/>
            <person name="Northen T."/>
            <person name="Drula E."/>
            <person name="Henrissat B."/>
            <person name="Hsieh H.M."/>
            <person name="Youens-Clark K."/>
            <person name="Lutzoni F."/>
            <person name="Miadlikowska J."/>
            <person name="Eastwood D.C."/>
            <person name="Hamelin R.C."/>
            <person name="Grigoriev I.V."/>
            <person name="U'Ren J.M."/>
        </authorList>
    </citation>
    <scope>NUCLEOTIDE SEQUENCE [LARGE SCALE GENOMIC DNA]</scope>
    <source>
        <strain evidence="1 2">CBS 119005</strain>
    </source>
</reference>
<keyword evidence="2" id="KW-1185">Reference proteome</keyword>
<dbReference type="EMBL" id="MU393562">
    <property type="protein sequence ID" value="KAI4861093.1"/>
    <property type="molecule type" value="Genomic_DNA"/>
</dbReference>
<evidence type="ECO:0000313" key="1">
    <source>
        <dbReference type="EMBL" id="KAI4861093.1"/>
    </source>
</evidence>
<organism evidence="1 2">
    <name type="scientific">Hypoxylon rubiginosum</name>
    <dbReference type="NCBI Taxonomy" id="110542"/>
    <lineage>
        <taxon>Eukaryota</taxon>
        <taxon>Fungi</taxon>
        <taxon>Dikarya</taxon>
        <taxon>Ascomycota</taxon>
        <taxon>Pezizomycotina</taxon>
        <taxon>Sordariomycetes</taxon>
        <taxon>Xylariomycetidae</taxon>
        <taxon>Xylariales</taxon>
        <taxon>Hypoxylaceae</taxon>
        <taxon>Hypoxylon</taxon>
    </lineage>
</organism>
<accession>A0ACB9YPK9</accession>
<sequence>MALELHVWGPAFGLDSIDPECLGAIACFRHFVPREDWTLIASNDAAVSPDYHLPALNHGGTWTSGYANIVSYLTGCGRLSIDDDLTPLQKADSLAYATFLATRGAGLVATSLYVSPSAWVDVTRPAYSSLLRFPLTWTVPPAIRAAAIDKAAHLGVVHLAAEVDAEASSSSSSSQSLAETTSTGFLRLRERLGPSRALQPEHAAAIRLQHLAEDFCSVLDEALGAKRFFLRDGDEPSSFDFLAYGYLQLMRVRTPHPILKTALEKSYPRLVAFLGELRRSCGRATQEDDLVWQEPAAPRGVLGVIGRFAEGSLEAVPGVGDSWARWRRGGVGDSSSRGGDDESAKDPSQLIVAVGGAVVSSVAAALGAVALFRALPLLGASTHRFEPARDKTGLRQFGEIGSILEGLPVWEQANGFPPR</sequence>
<dbReference type="Proteomes" id="UP001497700">
    <property type="component" value="Unassembled WGS sequence"/>
</dbReference>
<gene>
    <name evidence="1" type="ORF">F4820DRAFT_461186</name>
</gene>
<evidence type="ECO:0000313" key="2">
    <source>
        <dbReference type="Proteomes" id="UP001497700"/>
    </source>
</evidence>
<name>A0ACB9YPK9_9PEZI</name>
<comment type="caution">
    <text evidence="1">The sequence shown here is derived from an EMBL/GenBank/DDBJ whole genome shotgun (WGS) entry which is preliminary data.</text>
</comment>
<protein>
    <submittedName>
        <fullName evidence="1">Outer mitochondrial membrane transport complex protein-domain-containing protein</fullName>
    </submittedName>
</protein>
<proteinExistence type="predicted"/>